<dbReference type="InterPro" id="IPR045032">
    <property type="entry name" value="PEL"/>
</dbReference>
<reference evidence="6" key="1">
    <citation type="journal article" date="2021" name="Nat. Commun.">
        <title>Genetic determinants of endophytism in the Arabidopsis root mycobiome.</title>
        <authorList>
            <person name="Mesny F."/>
            <person name="Miyauchi S."/>
            <person name="Thiergart T."/>
            <person name="Pickel B."/>
            <person name="Atanasova L."/>
            <person name="Karlsson M."/>
            <person name="Huettel B."/>
            <person name="Barry K.W."/>
            <person name="Haridas S."/>
            <person name="Chen C."/>
            <person name="Bauer D."/>
            <person name="Andreopoulos W."/>
            <person name="Pangilinan J."/>
            <person name="LaButti K."/>
            <person name="Riley R."/>
            <person name="Lipzen A."/>
            <person name="Clum A."/>
            <person name="Drula E."/>
            <person name="Henrissat B."/>
            <person name="Kohler A."/>
            <person name="Grigoriev I.V."/>
            <person name="Martin F.M."/>
            <person name="Hacquard S."/>
        </authorList>
    </citation>
    <scope>NUCLEOTIDE SEQUENCE</scope>
    <source>
        <strain evidence="6">MPI-CAGE-CH-0235</strain>
    </source>
</reference>
<dbReference type="SUPFAM" id="SSF51126">
    <property type="entry name" value="Pectin lyase-like"/>
    <property type="match status" value="1"/>
</dbReference>
<dbReference type="InterPro" id="IPR002022">
    <property type="entry name" value="Pec_lyase"/>
</dbReference>
<evidence type="ECO:0000256" key="2">
    <source>
        <dbReference type="ARBA" id="ARBA00022729"/>
    </source>
</evidence>
<accession>A0A8K0SPJ2</accession>
<dbReference type="PANTHER" id="PTHR31683:SF18">
    <property type="entry name" value="PECTATE LYASE 21-RELATED"/>
    <property type="match status" value="1"/>
</dbReference>
<evidence type="ECO:0000256" key="3">
    <source>
        <dbReference type="ARBA" id="ARBA00023239"/>
    </source>
</evidence>
<dbReference type="Gene3D" id="2.160.20.10">
    <property type="entry name" value="Single-stranded right-handed beta-helix, Pectin lyase-like"/>
    <property type="match status" value="1"/>
</dbReference>
<dbReference type="InterPro" id="IPR006626">
    <property type="entry name" value="PbH1"/>
</dbReference>
<dbReference type="GO" id="GO:0000272">
    <property type="term" value="P:polysaccharide catabolic process"/>
    <property type="evidence" value="ECO:0007669"/>
    <property type="project" value="UniProtKB-KW"/>
</dbReference>
<dbReference type="Proteomes" id="UP000813444">
    <property type="component" value="Unassembled WGS sequence"/>
</dbReference>
<dbReference type="OrthoDB" id="2019149at2759"/>
<dbReference type="EMBL" id="JAGPNK010000011">
    <property type="protein sequence ID" value="KAH7311433.1"/>
    <property type="molecule type" value="Genomic_DNA"/>
</dbReference>
<keyword evidence="4" id="KW-0964">Secreted</keyword>
<dbReference type="InterPro" id="IPR012334">
    <property type="entry name" value="Pectin_lyas_fold"/>
</dbReference>
<keyword evidence="4" id="KW-0624">Polysaccharide degradation</keyword>
<evidence type="ECO:0000256" key="4">
    <source>
        <dbReference type="RuleBase" id="RU361173"/>
    </source>
</evidence>
<name>A0A8K0SPJ2_9HYPO</name>
<dbReference type="Pfam" id="PF00544">
    <property type="entry name" value="Pectate_lyase_4"/>
    <property type="match status" value="1"/>
</dbReference>
<comment type="similarity">
    <text evidence="1 4">Belongs to the polysaccharide lyase 1 family.</text>
</comment>
<keyword evidence="4" id="KW-0119">Carbohydrate metabolism</keyword>
<comment type="subcellular location">
    <subcellularLocation>
        <location evidence="4">Secreted</location>
    </subcellularLocation>
</comment>
<evidence type="ECO:0000256" key="1">
    <source>
        <dbReference type="ARBA" id="ARBA00010980"/>
    </source>
</evidence>
<gene>
    <name evidence="6" type="ORF">B0I35DRAFT_452685</name>
</gene>
<protein>
    <submittedName>
        <fullName evidence="6">Polysaccharide lyase family 1 protein</fullName>
    </submittedName>
</protein>
<keyword evidence="3 4" id="KW-0456">Lyase</keyword>
<dbReference type="PANTHER" id="PTHR31683">
    <property type="entry name" value="PECTATE LYASE 18-RELATED"/>
    <property type="match status" value="1"/>
</dbReference>
<dbReference type="GO" id="GO:0030570">
    <property type="term" value="F:pectate lyase activity"/>
    <property type="evidence" value="ECO:0007669"/>
    <property type="project" value="InterPro"/>
</dbReference>
<sequence length="282" mass="30217">MVSAACDDVADGFASLNGGTAGGRGGTEVTVTTLNDLQRDTITVSPAGEELRVSSNKTIIGLGSNAAISMGGFGIHGVKNVIIRNLRITNPGDPDTSDHDGIQADTSSNIWIDHCHFESGGDGLVDLRKDTTFWTVSNTIFRNHDKAFGIGWTNNVVAQGTIHHSLFDRTNQRNPSADNLLHAHMYNNYMTGVTSYGHYVRGSTNARIENVYFHNTSNPVTVDAEGTVTCRGNIYNGTTGDSVENQGTSFDPTKYYHYTLDPTEDVPSIVQANAGPKASVCS</sequence>
<feature type="domain" description="Pectate lyase" evidence="5">
    <location>
        <begin position="4"/>
        <end position="219"/>
    </location>
</feature>
<keyword evidence="7" id="KW-1185">Reference proteome</keyword>
<evidence type="ECO:0000313" key="6">
    <source>
        <dbReference type="EMBL" id="KAH7311433.1"/>
    </source>
</evidence>
<organism evidence="6 7">
    <name type="scientific">Stachybotrys elegans</name>
    <dbReference type="NCBI Taxonomy" id="80388"/>
    <lineage>
        <taxon>Eukaryota</taxon>
        <taxon>Fungi</taxon>
        <taxon>Dikarya</taxon>
        <taxon>Ascomycota</taxon>
        <taxon>Pezizomycotina</taxon>
        <taxon>Sordariomycetes</taxon>
        <taxon>Hypocreomycetidae</taxon>
        <taxon>Hypocreales</taxon>
        <taxon>Stachybotryaceae</taxon>
        <taxon>Stachybotrys</taxon>
    </lineage>
</organism>
<evidence type="ECO:0000313" key="7">
    <source>
        <dbReference type="Proteomes" id="UP000813444"/>
    </source>
</evidence>
<dbReference type="InterPro" id="IPR011050">
    <property type="entry name" value="Pectin_lyase_fold/virulence"/>
</dbReference>
<comment type="caution">
    <text evidence="6">The sequence shown here is derived from an EMBL/GenBank/DDBJ whole genome shotgun (WGS) entry which is preliminary data.</text>
</comment>
<evidence type="ECO:0000259" key="5">
    <source>
        <dbReference type="SMART" id="SM00656"/>
    </source>
</evidence>
<keyword evidence="2" id="KW-0732">Signal</keyword>
<dbReference type="SMART" id="SM00710">
    <property type="entry name" value="PbH1"/>
    <property type="match status" value="4"/>
</dbReference>
<dbReference type="SMART" id="SM00656">
    <property type="entry name" value="Amb_all"/>
    <property type="match status" value="1"/>
</dbReference>
<dbReference type="AlphaFoldDB" id="A0A8K0SPJ2"/>
<proteinExistence type="inferred from homology"/>
<dbReference type="GO" id="GO:0005576">
    <property type="term" value="C:extracellular region"/>
    <property type="evidence" value="ECO:0007669"/>
    <property type="project" value="UniProtKB-SubCell"/>
</dbReference>